<dbReference type="Proteomes" id="UP000271227">
    <property type="component" value="Unassembled WGS sequence"/>
</dbReference>
<name>A0A3M0CIT7_9PROT</name>
<comment type="caution">
    <text evidence="2">The sequence shown here is derived from an EMBL/GenBank/DDBJ whole genome shotgun (WGS) entry which is preliminary data.</text>
</comment>
<dbReference type="InParanoid" id="A0A3M0CIT7"/>
<protein>
    <submittedName>
        <fullName evidence="2">Uncharacterized protein</fullName>
    </submittedName>
</protein>
<gene>
    <name evidence="2" type="ORF">BXY39_1313</name>
</gene>
<sequence length="351" mass="34574">MVFFDGGTNLIDSGMLRKLLSELGVLNVFDSQAGQGKAPADGQSLPGADQPIPVEPDGGIGDGAGPLPPLDGEPIPVEPDGGIGDGAGPIPFPAEPEEGDGDVPVTLPVEPGVEIVDLDGDRPMPVEPDGGIGDGAGPIPFPAEPEEGDGDVPVILPVEPGVEIVDLDGDRPMPVEPDGGIGDGAGPLPADDSPMPVEPDGGIGDGAGPLPVDDGPMPVEPDGGIGDGAGPLPADDSPMPVEPDGGIGDGAGPILLDGGLAFAGDGAETFYFPEGGENAAVFGFDADSDILDLSATAGDFAGVDDLMTAVTEVVNPMTSDVLGISIDLGDGQMGFVGGVSADDLSAMNIVF</sequence>
<keyword evidence="3" id="KW-1185">Reference proteome</keyword>
<evidence type="ECO:0000313" key="2">
    <source>
        <dbReference type="EMBL" id="RMB08677.1"/>
    </source>
</evidence>
<feature type="region of interest" description="Disordered" evidence="1">
    <location>
        <begin position="33"/>
        <end position="72"/>
    </location>
</feature>
<accession>A0A3M0CIT7</accession>
<evidence type="ECO:0000313" key="3">
    <source>
        <dbReference type="Proteomes" id="UP000271227"/>
    </source>
</evidence>
<evidence type="ECO:0000256" key="1">
    <source>
        <dbReference type="SAM" id="MobiDB-lite"/>
    </source>
</evidence>
<organism evidence="2 3">
    <name type="scientific">Eilatimonas milleporae</name>
    <dbReference type="NCBI Taxonomy" id="911205"/>
    <lineage>
        <taxon>Bacteria</taxon>
        <taxon>Pseudomonadati</taxon>
        <taxon>Pseudomonadota</taxon>
        <taxon>Alphaproteobacteria</taxon>
        <taxon>Kordiimonadales</taxon>
        <taxon>Kordiimonadaceae</taxon>
        <taxon>Eilatimonas</taxon>
    </lineage>
</organism>
<dbReference type="EMBL" id="REFR01000010">
    <property type="protein sequence ID" value="RMB08677.1"/>
    <property type="molecule type" value="Genomic_DNA"/>
</dbReference>
<proteinExistence type="predicted"/>
<dbReference type="RefSeq" id="WP_121938021.1">
    <property type="nucleotide sequence ID" value="NZ_REFR01000010.1"/>
</dbReference>
<dbReference type="OrthoDB" id="6057763at2"/>
<reference evidence="2 3" key="1">
    <citation type="submission" date="2018-10" db="EMBL/GenBank/DDBJ databases">
        <title>Genomic Encyclopedia of Archaeal and Bacterial Type Strains, Phase II (KMG-II): from individual species to whole genera.</title>
        <authorList>
            <person name="Goeker M."/>
        </authorList>
    </citation>
    <scope>NUCLEOTIDE SEQUENCE [LARGE SCALE GENOMIC DNA]</scope>
    <source>
        <strain evidence="2 3">DSM 25217</strain>
    </source>
</reference>
<feature type="region of interest" description="Disordered" evidence="1">
    <location>
        <begin position="166"/>
        <end position="245"/>
    </location>
</feature>
<dbReference type="AlphaFoldDB" id="A0A3M0CIT7"/>